<protein>
    <submittedName>
        <fullName evidence="1">Uncharacterized protein</fullName>
    </submittedName>
</protein>
<dbReference type="Proteomes" id="UP000290172">
    <property type="component" value="Unassembled WGS sequence"/>
</dbReference>
<gene>
    <name evidence="1" type="ORF">CRV08_01050</name>
</gene>
<dbReference type="RefSeq" id="WP_128978180.1">
    <property type="nucleotide sequence ID" value="NZ_PDKJ01000001.1"/>
</dbReference>
<sequence>MTKEEIAQFKKTIANSIIPVVKSMTNAQIKEIITIVEREHKELPEGFGNMLYEQIMMMKHSKN</sequence>
<evidence type="ECO:0000313" key="1">
    <source>
        <dbReference type="EMBL" id="RXJ70183.1"/>
    </source>
</evidence>
<proteinExistence type="predicted"/>
<organism evidence="1 2">
    <name type="scientific">Halarcobacter ebronensis</name>
    <dbReference type="NCBI Taxonomy" id="1462615"/>
    <lineage>
        <taxon>Bacteria</taxon>
        <taxon>Pseudomonadati</taxon>
        <taxon>Campylobacterota</taxon>
        <taxon>Epsilonproteobacteria</taxon>
        <taxon>Campylobacterales</taxon>
        <taxon>Arcobacteraceae</taxon>
        <taxon>Halarcobacter</taxon>
    </lineage>
</organism>
<dbReference type="AlphaFoldDB" id="A0A4Q0YIK1"/>
<name>A0A4Q0YIK1_9BACT</name>
<dbReference type="EMBL" id="PDKJ01000001">
    <property type="protein sequence ID" value="RXJ70183.1"/>
    <property type="molecule type" value="Genomic_DNA"/>
</dbReference>
<accession>A0A4Q0YIK1</accession>
<evidence type="ECO:0000313" key="2">
    <source>
        <dbReference type="Proteomes" id="UP000290172"/>
    </source>
</evidence>
<comment type="caution">
    <text evidence="1">The sequence shown here is derived from an EMBL/GenBank/DDBJ whole genome shotgun (WGS) entry which is preliminary data.</text>
</comment>
<reference evidence="1 2" key="1">
    <citation type="submission" date="2017-10" db="EMBL/GenBank/DDBJ databases">
        <title>Genomics of the genus Arcobacter.</title>
        <authorList>
            <person name="Perez-Cataluna A."/>
            <person name="Figueras M.J."/>
        </authorList>
    </citation>
    <scope>NUCLEOTIDE SEQUENCE [LARGE SCALE GENOMIC DNA]</scope>
    <source>
        <strain evidence="1 2">CECT 8993</strain>
    </source>
</reference>